<comment type="similarity">
    <text evidence="1">Belongs to the GST superfamily. Kappa family.</text>
</comment>
<dbReference type="InterPro" id="IPR051924">
    <property type="entry name" value="GST_Kappa/NadH"/>
</dbReference>
<feature type="domain" description="DSBA-like thioredoxin" evidence="10">
    <location>
        <begin position="37"/>
        <end position="239"/>
    </location>
</feature>
<evidence type="ECO:0000256" key="7">
    <source>
        <dbReference type="ARBA" id="ARBA00081396"/>
    </source>
</evidence>
<dbReference type="Pfam" id="PF01323">
    <property type="entry name" value="DSBA"/>
    <property type="match status" value="1"/>
</dbReference>
<dbReference type="GO" id="GO:0004602">
    <property type="term" value="F:glutathione peroxidase activity"/>
    <property type="evidence" value="ECO:0007669"/>
    <property type="project" value="Ensembl"/>
</dbReference>
<sequence>MMALLLKSYQSLLRGSAVPRRSMAAARETAGSSKKSLDLFYDVVSPYSWFGFEVVCRYRQIWNIDLHFRPVFLAGIMKATGNQPPATLPKKAEYLNMDILRVAKYYQVPVQLVSDFFGTVIQKGSLPAMRFITAVDASQPQYVEPISRELWMRIWSRDEDIVKPESILAAAEKAGLPLEDARKILEMSNSPEIKNRLKETTDQALKYGAFGLPSFVFHVNGKPQLIFGSDRLELLGSLLESPQEHCGEAGLLYRHGEN</sequence>
<dbReference type="Proteomes" id="UP000694421">
    <property type="component" value="Unplaced"/>
</dbReference>
<dbReference type="PANTHER" id="PTHR42943">
    <property type="entry name" value="GLUTATHIONE S-TRANSFERASE KAPPA"/>
    <property type="match status" value="1"/>
</dbReference>
<evidence type="ECO:0000256" key="3">
    <source>
        <dbReference type="ARBA" id="ARBA00022679"/>
    </source>
</evidence>
<keyword evidence="3" id="KW-0808">Transferase</keyword>
<dbReference type="FunFam" id="3.40.30.10:FF:000096">
    <property type="entry name" value="Glutathione S-transferase kappa"/>
    <property type="match status" value="1"/>
</dbReference>
<protein>
    <recommendedName>
        <fullName evidence="5">Glutathione S-transferase kappa 1</fullName>
        <ecNumber evidence="2">2.5.1.18</ecNumber>
    </recommendedName>
    <alternativeName>
        <fullName evidence="8">GST 13-13</fullName>
    </alternativeName>
    <alternativeName>
        <fullName evidence="9">GST class-kappa</fullName>
    </alternativeName>
    <alternativeName>
        <fullName evidence="6">GSTK1-1</fullName>
    </alternativeName>
    <alternativeName>
        <fullName evidence="7">Glutathione S-transferase subunit 13</fullName>
    </alternativeName>
</protein>
<dbReference type="InterPro" id="IPR001853">
    <property type="entry name" value="DSBA-like_thioredoxin_dom"/>
</dbReference>
<organism evidence="11 12">
    <name type="scientific">Salvator merianae</name>
    <name type="common">Argentine black and white tegu</name>
    <name type="synonym">Tupinambis merianae</name>
    <dbReference type="NCBI Taxonomy" id="96440"/>
    <lineage>
        <taxon>Eukaryota</taxon>
        <taxon>Metazoa</taxon>
        <taxon>Chordata</taxon>
        <taxon>Craniata</taxon>
        <taxon>Vertebrata</taxon>
        <taxon>Euteleostomi</taxon>
        <taxon>Lepidosauria</taxon>
        <taxon>Squamata</taxon>
        <taxon>Bifurcata</taxon>
        <taxon>Unidentata</taxon>
        <taxon>Episquamata</taxon>
        <taxon>Laterata</taxon>
        <taxon>Teiioidea</taxon>
        <taxon>Teiidae</taxon>
        <taxon>Salvator</taxon>
    </lineage>
</organism>
<dbReference type="GO" id="GO:0030855">
    <property type="term" value="P:epithelial cell differentiation"/>
    <property type="evidence" value="ECO:0007669"/>
    <property type="project" value="Ensembl"/>
</dbReference>
<dbReference type="GO" id="GO:0004364">
    <property type="term" value="F:glutathione transferase activity"/>
    <property type="evidence" value="ECO:0007669"/>
    <property type="project" value="UniProtKB-EC"/>
</dbReference>
<dbReference type="InterPro" id="IPR044088">
    <property type="entry name" value="GSTK"/>
</dbReference>
<dbReference type="CDD" id="cd03021">
    <property type="entry name" value="DsbA_GSTK"/>
    <property type="match status" value="1"/>
</dbReference>
<reference evidence="11" key="1">
    <citation type="submission" date="2025-08" db="UniProtKB">
        <authorList>
            <consortium name="Ensembl"/>
        </authorList>
    </citation>
    <scope>IDENTIFICATION</scope>
</reference>
<dbReference type="SUPFAM" id="SSF52833">
    <property type="entry name" value="Thioredoxin-like"/>
    <property type="match status" value="1"/>
</dbReference>
<evidence type="ECO:0000313" key="12">
    <source>
        <dbReference type="Proteomes" id="UP000694421"/>
    </source>
</evidence>
<dbReference type="GO" id="GO:0006749">
    <property type="term" value="P:glutathione metabolic process"/>
    <property type="evidence" value="ECO:0007669"/>
    <property type="project" value="Ensembl"/>
</dbReference>
<name>A0A8D0DKC2_SALMN</name>
<evidence type="ECO:0000256" key="1">
    <source>
        <dbReference type="ARBA" id="ARBA00006494"/>
    </source>
</evidence>
<dbReference type="EC" id="2.5.1.18" evidence="2"/>
<dbReference type="InterPro" id="IPR036249">
    <property type="entry name" value="Thioredoxin-like_sf"/>
</dbReference>
<dbReference type="GO" id="GO:0005739">
    <property type="term" value="C:mitochondrion"/>
    <property type="evidence" value="ECO:0007669"/>
    <property type="project" value="Ensembl"/>
</dbReference>
<evidence type="ECO:0000256" key="2">
    <source>
        <dbReference type="ARBA" id="ARBA00012452"/>
    </source>
</evidence>
<evidence type="ECO:0000256" key="9">
    <source>
        <dbReference type="ARBA" id="ARBA00083519"/>
    </source>
</evidence>
<dbReference type="OMA" id="ECTNSKG"/>
<evidence type="ECO:0000256" key="5">
    <source>
        <dbReference type="ARBA" id="ARBA00073833"/>
    </source>
</evidence>
<dbReference type="Ensembl" id="ENSSMRT00000012224.1">
    <property type="protein sequence ID" value="ENSSMRP00000010490.1"/>
    <property type="gene ID" value="ENSSMRG00000008319.1"/>
</dbReference>
<dbReference type="Gene3D" id="3.40.30.10">
    <property type="entry name" value="Glutaredoxin"/>
    <property type="match status" value="1"/>
</dbReference>
<evidence type="ECO:0000313" key="11">
    <source>
        <dbReference type="Ensembl" id="ENSSMRP00000010490.1"/>
    </source>
</evidence>
<reference evidence="11" key="2">
    <citation type="submission" date="2025-09" db="UniProtKB">
        <authorList>
            <consortium name="Ensembl"/>
        </authorList>
    </citation>
    <scope>IDENTIFICATION</scope>
</reference>
<evidence type="ECO:0000256" key="8">
    <source>
        <dbReference type="ARBA" id="ARBA00082109"/>
    </source>
</evidence>
<evidence type="ECO:0000256" key="4">
    <source>
        <dbReference type="ARBA" id="ARBA00047960"/>
    </source>
</evidence>
<keyword evidence="12" id="KW-1185">Reference proteome</keyword>
<dbReference type="AlphaFoldDB" id="A0A8D0DKC2"/>
<dbReference type="GO" id="GO:0005777">
    <property type="term" value="C:peroxisome"/>
    <property type="evidence" value="ECO:0007669"/>
    <property type="project" value="Ensembl"/>
</dbReference>
<dbReference type="GeneTree" id="ENSGT00440000033697"/>
<accession>A0A8D0DKC2</accession>
<dbReference type="PANTHER" id="PTHR42943:SF2">
    <property type="entry name" value="GLUTATHIONE S-TRANSFERASE KAPPA 1"/>
    <property type="match status" value="1"/>
</dbReference>
<proteinExistence type="inferred from homology"/>
<evidence type="ECO:0000256" key="6">
    <source>
        <dbReference type="ARBA" id="ARBA00080274"/>
    </source>
</evidence>
<evidence type="ECO:0000259" key="10">
    <source>
        <dbReference type="Pfam" id="PF01323"/>
    </source>
</evidence>
<comment type="catalytic activity">
    <reaction evidence="4">
        <text>RX + glutathione = an S-substituted glutathione + a halide anion + H(+)</text>
        <dbReference type="Rhea" id="RHEA:16437"/>
        <dbReference type="ChEBI" id="CHEBI:15378"/>
        <dbReference type="ChEBI" id="CHEBI:16042"/>
        <dbReference type="ChEBI" id="CHEBI:17792"/>
        <dbReference type="ChEBI" id="CHEBI:57925"/>
        <dbReference type="ChEBI" id="CHEBI:90779"/>
        <dbReference type="EC" id="2.5.1.18"/>
    </reaction>
</comment>